<feature type="transmembrane region" description="Helical" evidence="7">
    <location>
        <begin position="58"/>
        <end position="80"/>
    </location>
</feature>
<dbReference type="AlphaFoldDB" id="A0A8T0I8F2"/>
<dbReference type="Proteomes" id="UP000822688">
    <property type="component" value="Chromosome 4"/>
</dbReference>
<feature type="transmembrane region" description="Helical" evidence="7">
    <location>
        <begin position="7"/>
        <end position="28"/>
    </location>
</feature>
<comment type="subcellular location">
    <subcellularLocation>
        <location evidence="1">Endomembrane system</location>
        <topology evidence="1">Multi-pass membrane protein</topology>
    </subcellularLocation>
</comment>
<gene>
    <name evidence="8" type="ORF">KC19_4G047800</name>
</gene>
<dbReference type="PANTHER" id="PTHR31769">
    <property type="entry name" value="OS07G0462200 PROTEIN-RELATED"/>
    <property type="match status" value="1"/>
</dbReference>
<evidence type="ECO:0000313" key="9">
    <source>
        <dbReference type="Proteomes" id="UP000822688"/>
    </source>
</evidence>
<evidence type="ECO:0000256" key="2">
    <source>
        <dbReference type="ARBA" id="ARBA00022692"/>
    </source>
</evidence>
<sequence length="189" mass="19773">MGSASGLVIGVSLVFYLVAFGLSLGAMAKRSKGDLTEVDGDAGTLQCQYTSDIATGLAAGAFVFLLVAQTFVMIVTRCFCCGSGYKPGAARTCAFIVFIFSWVSFIVASAALLAGATQNKIQTKGLFSSTGPDITCKQVQKSLFAAAAAFTFITTILTEVSYVLITMSQTGEPWQSYHSGPSVNMAAYT</sequence>
<organism evidence="8 9">
    <name type="scientific">Ceratodon purpureus</name>
    <name type="common">Fire moss</name>
    <name type="synonym">Dicranum purpureum</name>
    <dbReference type="NCBI Taxonomy" id="3225"/>
    <lineage>
        <taxon>Eukaryota</taxon>
        <taxon>Viridiplantae</taxon>
        <taxon>Streptophyta</taxon>
        <taxon>Embryophyta</taxon>
        <taxon>Bryophyta</taxon>
        <taxon>Bryophytina</taxon>
        <taxon>Bryopsida</taxon>
        <taxon>Dicranidae</taxon>
        <taxon>Pseudoditrichales</taxon>
        <taxon>Ditrichaceae</taxon>
        <taxon>Ceratodon</taxon>
    </lineage>
</organism>
<evidence type="ECO:0000256" key="7">
    <source>
        <dbReference type="SAM" id="Phobius"/>
    </source>
</evidence>
<dbReference type="Pfam" id="PF06749">
    <property type="entry name" value="DUF1218"/>
    <property type="match status" value="1"/>
</dbReference>
<feature type="transmembrane region" description="Helical" evidence="7">
    <location>
        <begin position="143"/>
        <end position="165"/>
    </location>
</feature>
<proteinExistence type="inferred from homology"/>
<feature type="transmembrane region" description="Helical" evidence="7">
    <location>
        <begin position="92"/>
        <end position="116"/>
    </location>
</feature>
<name>A0A8T0I8F2_CERPU</name>
<evidence type="ECO:0000256" key="3">
    <source>
        <dbReference type="ARBA" id="ARBA00022729"/>
    </source>
</evidence>
<keyword evidence="9" id="KW-1185">Reference proteome</keyword>
<evidence type="ECO:0000256" key="6">
    <source>
        <dbReference type="ARBA" id="ARBA00029467"/>
    </source>
</evidence>
<evidence type="ECO:0000256" key="4">
    <source>
        <dbReference type="ARBA" id="ARBA00022989"/>
    </source>
</evidence>
<dbReference type="InterPro" id="IPR052222">
    <property type="entry name" value="DESIGUAL"/>
</dbReference>
<protein>
    <submittedName>
        <fullName evidence="8">Uncharacterized protein</fullName>
    </submittedName>
</protein>
<evidence type="ECO:0000256" key="5">
    <source>
        <dbReference type="ARBA" id="ARBA00023136"/>
    </source>
</evidence>
<keyword evidence="2 7" id="KW-0812">Transmembrane</keyword>
<keyword evidence="5 7" id="KW-0472">Membrane</keyword>
<evidence type="ECO:0000313" key="8">
    <source>
        <dbReference type="EMBL" id="KAG0578758.1"/>
    </source>
</evidence>
<dbReference type="EMBL" id="CM026424">
    <property type="protein sequence ID" value="KAG0578758.1"/>
    <property type="molecule type" value="Genomic_DNA"/>
</dbReference>
<dbReference type="InterPro" id="IPR009606">
    <property type="entry name" value="DEAL/Modifying_wall_lignin1/2"/>
</dbReference>
<comment type="similarity">
    <text evidence="6">Belongs to the DESIGUAL family.</text>
</comment>
<dbReference type="GO" id="GO:0012505">
    <property type="term" value="C:endomembrane system"/>
    <property type="evidence" value="ECO:0007669"/>
    <property type="project" value="UniProtKB-SubCell"/>
</dbReference>
<evidence type="ECO:0000256" key="1">
    <source>
        <dbReference type="ARBA" id="ARBA00004127"/>
    </source>
</evidence>
<dbReference type="OrthoDB" id="2015495at2759"/>
<comment type="caution">
    <text evidence="8">The sequence shown here is derived from an EMBL/GenBank/DDBJ whole genome shotgun (WGS) entry which is preliminary data.</text>
</comment>
<reference evidence="8" key="1">
    <citation type="submission" date="2020-06" db="EMBL/GenBank/DDBJ databases">
        <title>WGS assembly of Ceratodon purpureus strain R40.</title>
        <authorList>
            <person name="Carey S.B."/>
            <person name="Jenkins J."/>
            <person name="Shu S."/>
            <person name="Lovell J.T."/>
            <person name="Sreedasyam A."/>
            <person name="Maumus F."/>
            <person name="Tiley G.P."/>
            <person name="Fernandez-Pozo N."/>
            <person name="Barry K."/>
            <person name="Chen C."/>
            <person name="Wang M."/>
            <person name="Lipzen A."/>
            <person name="Daum C."/>
            <person name="Saski C.A."/>
            <person name="Payton A.C."/>
            <person name="Mcbreen J.C."/>
            <person name="Conrad R.E."/>
            <person name="Kollar L.M."/>
            <person name="Olsson S."/>
            <person name="Huttunen S."/>
            <person name="Landis J.B."/>
            <person name="Wickett N.J."/>
            <person name="Johnson M.G."/>
            <person name="Rensing S.A."/>
            <person name="Grimwood J."/>
            <person name="Schmutz J."/>
            <person name="Mcdaniel S.F."/>
        </authorList>
    </citation>
    <scope>NUCLEOTIDE SEQUENCE</scope>
    <source>
        <strain evidence="8">R40</strain>
    </source>
</reference>
<accession>A0A8T0I8F2</accession>
<keyword evidence="3" id="KW-0732">Signal</keyword>
<keyword evidence="4 7" id="KW-1133">Transmembrane helix</keyword>